<organism evidence="2 3">
    <name type="scientific">Mixta tenebrionis</name>
    <dbReference type="NCBI Taxonomy" id="2562439"/>
    <lineage>
        <taxon>Bacteria</taxon>
        <taxon>Pseudomonadati</taxon>
        <taxon>Pseudomonadota</taxon>
        <taxon>Gammaproteobacteria</taxon>
        <taxon>Enterobacterales</taxon>
        <taxon>Erwiniaceae</taxon>
        <taxon>Mixta</taxon>
    </lineage>
</organism>
<dbReference type="AlphaFoldDB" id="A0A506V120"/>
<evidence type="ECO:0000313" key="3">
    <source>
        <dbReference type="Proteomes" id="UP000319523"/>
    </source>
</evidence>
<protein>
    <submittedName>
        <fullName evidence="2">Uncharacterized protein</fullName>
    </submittedName>
</protein>
<name>A0A506V120_9GAMM</name>
<proteinExistence type="predicted"/>
<accession>A0A506V120</accession>
<keyword evidence="3" id="KW-1185">Reference proteome</keyword>
<reference evidence="2 3" key="1">
    <citation type="submission" date="2019-06" db="EMBL/GenBank/DDBJ databases">
        <authorList>
            <person name="Yang Y."/>
        </authorList>
    </citation>
    <scope>NUCLEOTIDE SEQUENCE [LARGE SCALE GENOMIC DNA]</scope>
    <source>
        <strain evidence="2 3">BIT-26</strain>
    </source>
</reference>
<feature type="transmembrane region" description="Helical" evidence="1">
    <location>
        <begin position="15"/>
        <end position="35"/>
    </location>
</feature>
<dbReference type="OrthoDB" id="6556370at2"/>
<evidence type="ECO:0000313" key="2">
    <source>
        <dbReference type="EMBL" id="TPW39248.1"/>
    </source>
</evidence>
<feature type="transmembrane region" description="Helical" evidence="1">
    <location>
        <begin position="85"/>
        <end position="108"/>
    </location>
</feature>
<feature type="transmembrane region" description="Helical" evidence="1">
    <location>
        <begin position="120"/>
        <end position="143"/>
    </location>
</feature>
<sequence length="150" mass="16898">MNYQERPAPGIFARLYFLFFILPLTLLLVITPLGFMMDIFTTISSGWVPASSVGVPSSMVQAVLMTLLPTFFFARLRSLYWYFPWLLPVVIIGSLNLLIFAAGAGLLFKGFEVINASRQIIFIVLAIVQIIVSRLAMCAYFHFRPLKPLS</sequence>
<keyword evidence="1" id="KW-0472">Membrane</keyword>
<evidence type="ECO:0000256" key="1">
    <source>
        <dbReference type="SAM" id="Phobius"/>
    </source>
</evidence>
<keyword evidence="1" id="KW-0812">Transmembrane</keyword>
<keyword evidence="1" id="KW-1133">Transmembrane helix</keyword>
<dbReference type="EMBL" id="VHQI01000016">
    <property type="protein sequence ID" value="TPW39248.1"/>
    <property type="molecule type" value="Genomic_DNA"/>
</dbReference>
<dbReference type="Proteomes" id="UP000319523">
    <property type="component" value="Unassembled WGS sequence"/>
</dbReference>
<gene>
    <name evidence="2" type="ORF">FKM52_19215</name>
</gene>
<dbReference type="RefSeq" id="WP_141177773.1">
    <property type="nucleotide sequence ID" value="NZ_JBHUFX010000002.1"/>
</dbReference>
<comment type="caution">
    <text evidence="2">The sequence shown here is derived from an EMBL/GenBank/DDBJ whole genome shotgun (WGS) entry which is preliminary data.</text>
</comment>
<feature type="transmembrane region" description="Helical" evidence="1">
    <location>
        <begin position="47"/>
        <end position="73"/>
    </location>
</feature>